<evidence type="ECO:0000313" key="4">
    <source>
        <dbReference type="Proteomes" id="UP001499988"/>
    </source>
</evidence>
<dbReference type="Proteomes" id="UP001499988">
    <property type="component" value="Unassembled WGS sequence"/>
</dbReference>
<dbReference type="Gene3D" id="2.40.30.170">
    <property type="match status" value="1"/>
</dbReference>
<sequence>MMRLERTRGIGVLALWACSCGVMAQPLLLSGQVTSMESQSLVVPKPGDAWRYQIQWMLPEGEMAQAGQPVVIFDKSQLDNQIEQLEANVERVTAQEQSRGVELEVQVLQARFNLKKAALDKDKAALDAAVPAEFIAAKTYADNQFRLMRSEHELAKMEQALFETESRLQASLKQLTLDRDKADIALTQARDGIDELTLFARFSGPVLYGFDHRANRKYDVGDSIQIGRTVATIPSTDRLLVKAWVNEVDVDRLELNQSVTLQLDAALQQTLPGHIAGIGRQAERRRGWGVGNWFEVEVQFDAGLEQAMVPGMSVLIRTGEGAQ</sequence>
<protein>
    <recommendedName>
        <fullName evidence="5">HlyD family efflux transporter periplasmic adaptor subunit</fullName>
    </recommendedName>
</protein>
<dbReference type="PANTHER" id="PTHR32347">
    <property type="entry name" value="EFFLUX SYSTEM COMPONENT YKNX-RELATED"/>
    <property type="match status" value="1"/>
</dbReference>
<evidence type="ECO:0000256" key="1">
    <source>
        <dbReference type="ARBA" id="ARBA00004196"/>
    </source>
</evidence>
<keyword evidence="2" id="KW-0175">Coiled coil</keyword>
<evidence type="ECO:0008006" key="5">
    <source>
        <dbReference type="Google" id="ProtNLM"/>
    </source>
</evidence>
<comment type="subcellular location">
    <subcellularLocation>
        <location evidence="1">Cell envelope</location>
    </subcellularLocation>
</comment>
<organism evidence="3 4">
    <name type="scientific">Ferrimonas pelagia</name>
    <dbReference type="NCBI Taxonomy" id="1177826"/>
    <lineage>
        <taxon>Bacteria</taxon>
        <taxon>Pseudomonadati</taxon>
        <taxon>Pseudomonadota</taxon>
        <taxon>Gammaproteobacteria</taxon>
        <taxon>Alteromonadales</taxon>
        <taxon>Ferrimonadaceae</taxon>
        <taxon>Ferrimonas</taxon>
    </lineage>
</organism>
<reference evidence="4" key="1">
    <citation type="journal article" date="2019" name="Int. J. Syst. Evol. Microbiol.">
        <title>The Global Catalogue of Microorganisms (GCM) 10K type strain sequencing project: providing services to taxonomists for standard genome sequencing and annotation.</title>
        <authorList>
            <consortium name="The Broad Institute Genomics Platform"/>
            <consortium name="The Broad Institute Genome Sequencing Center for Infectious Disease"/>
            <person name="Wu L."/>
            <person name="Ma J."/>
        </authorList>
    </citation>
    <scope>NUCLEOTIDE SEQUENCE [LARGE SCALE GENOMIC DNA]</scope>
    <source>
        <strain evidence="4">JCM 18401</strain>
    </source>
</reference>
<accession>A0ABP9EWH6</accession>
<dbReference type="RefSeq" id="WP_345334859.1">
    <property type="nucleotide sequence ID" value="NZ_BAABJZ010000023.1"/>
</dbReference>
<proteinExistence type="predicted"/>
<evidence type="ECO:0000313" key="3">
    <source>
        <dbReference type="EMBL" id="GAA4882756.1"/>
    </source>
</evidence>
<name>A0ABP9EWH6_9GAMM</name>
<dbReference type="EMBL" id="BAABJZ010000023">
    <property type="protein sequence ID" value="GAA4882756.1"/>
    <property type="molecule type" value="Genomic_DNA"/>
</dbReference>
<dbReference type="PROSITE" id="PS51257">
    <property type="entry name" value="PROKAR_LIPOPROTEIN"/>
    <property type="match status" value="1"/>
</dbReference>
<gene>
    <name evidence="3" type="ORF">GCM10023333_16290</name>
</gene>
<keyword evidence="4" id="KW-1185">Reference proteome</keyword>
<evidence type="ECO:0000256" key="2">
    <source>
        <dbReference type="ARBA" id="ARBA00023054"/>
    </source>
</evidence>
<comment type="caution">
    <text evidence="3">The sequence shown here is derived from an EMBL/GenBank/DDBJ whole genome shotgun (WGS) entry which is preliminary data.</text>
</comment>
<dbReference type="PANTHER" id="PTHR32347:SF23">
    <property type="entry name" value="BLL5650 PROTEIN"/>
    <property type="match status" value="1"/>
</dbReference>
<dbReference type="InterPro" id="IPR050465">
    <property type="entry name" value="UPF0194_transport"/>
</dbReference>